<evidence type="ECO:0000313" key="2">
    <source>
        <dbReference type="Proteomes" id="UP000033689"/>
    </source>
</evidence>
<reference evidence="1 2" key="1">
    <citation type="submission" date="2015-02" db="EMBL/GenBank/DDBJ databases">
        <title>Genome Sequencing of Rickettsiales.</title>
        <authorList>
            <person name="Daugherty S.C."/>
            <person name="Su Q."/>
            <person name="Abolude K."/>
            <person name="Beier-Sexton M."/>
            <person name="Carlyon J.A."/>
            <person name="Carter R."/>
            <person name="Day N.P."/>
            <person name="Dumler S.J."/>
            <person name="Dyachenko V."/>
            <person name="Godinez A."/>
            <person name="Kurtti T.J."/>
            <person name="Lichay M."/>
            <person name="Mullins K.E."/>
            <person name="Ott S."/>
            <person name="Pappas-Brown V."/>
            <person name="Paris D.H."/>
            <person name="Patel P."/>
            <person name="Richards A.L."/>
            <person name="Sadzewicz L."/>
            <person name="Sears K."/>
            <person name="Seidman D."/>
            <person name="Sengamalay N."/>
            <person name="Stenos J."/>
            <person name="Tallon L.J."/>
            <person name="Vincent G."/>
            <person name="Fraser C.M."/>
            <person name="Munderloh U."/>
            <person name="Dunning-Hotopp J.C."/>
        </authorList>
    </citation>
    <scope>NUCLEOTIDE SEQUENCE [LARGE SCALE GENOMIC DNA]</scope>
    <source>
        <strain evidence="1 2">RML Mogi</strain>
    </source>
</reference>
<sequence length="41" mass="4977">MIETDFKNYERQTLFVSCPSVILPEKSYYENEERKNGLYKI</sequence>
<gene>
    <name evidence="1" type="ORF">RBEMOGI_1700</name>
</gene>
<proteinExistence type="predicted"/>
<name>A0A0F3QEF6_RICBE</name>
<dbReference type="Proteomes" id="UP000033689">
    <property type="component" value="Unassembled WGS sequence"/>
</dbReference>
<protein>
    <submittedName>
        <fullName evidence="1">Uncharacterized protein</fullName>
    </submittedName>
</protein>
<dbReference type="AlphaFoldDB" id="A0A0F3QEF6"/>
<accession>A0A0F3QEF6</accession>
<dbReference type="EMBL" id="LAOJ01000004">
    <property type="protein sequence ID" value="KJV90965.1"/>
    <property type="molecule type" value="Genomic_DNA"/>
</dbReference>
<comment type="caution">
    <text evidence="1">The sequence shown here is derived from an EMBL/GenBank/DDBJ whole genome shotgun (WGS) entry which is preliminary data.</text>
</comment>
<evidence type="ECO:0000313" key="1">
    <source>
        <dbReference type="EMBL" id="KJV90965.1"/>
    </source>
</evidence>
<organism evidence="1 2">
    <name type="scientific">Rickettsia bellii str. RML Mogi</name>
    <dbReference type="NCBI Taxonomy" id="1359194"/>
    <lineage>
        <taxon>Bacteria</taxon>
        <taxon>Pseudomonadati</taxon>
        <taxon>Pseudomonadota</taxon>
        <taxon>Alphaproteobacteria</taxon>
        <taxon>Rickettsiales</taxon>
        <taxon>Rickettsiaceae</taxon>
        <taxon>Rickettsieae</taxon>
        <taxon>Rickettsia</taxon>
        <taxon>belli group</taxon>
    </lineage>
</organism>